<dbReference type="Proteomes" id="UP000332515">
    <property type="component" value="Unassembled WGS sequence"/>
</dbReference>
<comment type="caution">
    <text evidence="9">The sequence shown here is derived from an EMBL/GenBank/DDBJ whole genome shotgun (WGS) entry which is preliminary data.</text>
</comment>
<feature type="domain" description="ABC transmembrane type-1" evidence="8">
    <location>
        <begin position="65"/>
        <end position="280"/>
    </location>
</feature>
<comment type="similarity">
    <text evidence="7">Belongs to the binding-protein-dependent transport system permease family.</text>
</comment>
<dbReference type="Pfam" id="PF00528">
    <property type="entry name" value="BPD_transp_1"/>
    <property type="match status" value="1"/>
</dbReference>
<evidence type="ECO:0000313" key="10">
    <source>
        <dbReference type="Proteomes" id="UP000332515"/>
    </source>
</evidence>
<dbReference type="CDD" id="cd06261">
    <property type="entry name" value="TM_PBP2"/>
    <property type="match status" value="1"/>
</dbReference>
<evidence type="ECO:0000259" key="8">
    <source>
        <dbReference type="PROSITE" id="PS50928"/>
    </source>
</evidence>
<evidence type="ECO:0000256" key="6">
    <source>
        <dbReference type="ARBA" id="ARBA00023136"/>
    </source>
</evidence>
<name>A0A6A7Y6C7_9HYPH</name>
<feature type="transmembrane region" description="Helical" evidence="7">
    <location>
        <begin position="142"/>
        <end position="165"/>
    </location>
</feature>
<feature type="transmembrane region" description="Helical" evidence="7">
    <location>
        <begin position="71"/>
        <end position="90"/>
    </location>
</feature>
<dbReference type="PANTHER" id="PTHR43005">
    <property type="entry name" value="BLR7065 PROTEIN"/>
    <property type="match status" value="1"/>
</dbReference>
<proteinExistence type="inferred from homology"/>
<accession>A0A6A7Y6C7</accession>
<gene>
    <name evidence="9" type="ORF">F0357_19460</name>
</gene>
<reference evidence="9 10" key="1">
    <citation type="submission" date="2019-09" db="EMBL/GenBank/DDBJ databases">
        <title>Segnochrobactrum spirostomi gen. nov., sp. nov., isolated from the ciliate Spirostomum cf. yagiui and description of a novel family, Segnochrobactraceae fam. nov. within the order Rhizobiales of the class Alphaproteobacteria.</title>
        <authorList>
            <person name="Akter S."/>
            <person name="Shazib S.U.A."/>
            <person name="Shin M.K."/>
        </authorList>
    </citation>
    <scope>NUCLEOTIDE SEQUENCE [LARGE SCALE GENOMIC DNA]</scope>
    <source>
        <strain evidence="9 10">Sp-1</strain>
    </source>
</reference>
<keyword evidence="10" id="KW-1185">Reference proteome</keyword>
<comment type="subcellular location">
    <subcellularLocation>
        <location evidence="1 7">Cell membrane</location>
        <topology evidence="1 7">Multi-pass membrane protein</topology>
    </subcellularLocation>
</comment>
<dbReference type="EMBL" id="VWNA01000002">
    <property type="protein sequence ID" value="MQT14794.1"/>
    <property type="molecule type" value="Genomic_DNA"/>
</dbReference>
<evidence type="ECO:0000256" key="2">
    <source>
        <dbReference type="ARBA" id="ARBA00022448"/>
    </source>
</evidence>
<evidence type="ECO:0000313" key="9">
    <source>
        <dbReference type="EMBL" id="MQT14794.1"/>
    </source>
</evidence>
<feature type="transmembrane region" description="Helical" evidence="7">
    <location>
        <begin position="102"/>
        <end position="122"/>
    </location>
</feature>
<feature type="transmembrane region" description="Helical" evidence="7">
    <location>
        <begin position="262"/>
        <end position="281"/>
    </location>
</feature>
<keyword evidence="4 7" id="KW-0812">Transmembrane</keyword>
<sequence length="291" mass="31733">MDTKYLAPLALLLPGMTLLGVFMLVPIAYGLYLSVHQFDGINLGAFVGLSNYLSVLSDASFLSALGHTAEFAAIVVVGKNVVGLALAVLVNMPLKGMRTARTVLFLPVTLNIIVIGAFWQFFLASSRFGGPLNLFLASVGLGHWQTSWLSAPGIALVSVAFIEIWRWAGLHMLIFLAGMQAIEPSLYEAARLEGANAWQRFRAITLPALRPILFVSTLLALMGAFVRSFDIVWVLTRAGFGTDVVVTRLYNEAFQFGRFDRASAMGYVIFVIIAVISFIYVRAAKFGRDDA</sequence>
<keyword evidence="2 7" id="KW-0813">Transport</keyword>
<dbReference type="RefSeq" id="WP_153488107.1">
    <property type="nucleotide sequence ID" value="NZ_VWNA01000002.1"/>
</dbReference>
<evidence type="ECO:0000256" key="5">
    <source>
        <dbReference type="ARBA" id="ARBA00022989"/>
    </source>
</evidence>
<organism evidence="9 10">
    <name type="scientific">Segnochrobactrum spirostomi</name>
    <dbReference type="NCBI Taxonomy" id="2608987"/>
    <lineage>
        <taxon>Bacteria</taxon>
        <taxon>Pseudomonadati</taxon>
        <taxon>Pseudomonadota</taxon>
        <taxon>Alphaproteobacteria</taxon>
        <taxon>Hyphomicrobiales</taxon>
        <taxon>Segnochrobactraceae</taxon>
        <taxon>Segnochrobactrum</taxon>
    </lineage>
</organism>
<feature type="transmembrane region" description="Helical" evidence="7">
    <location>
        <begin position="6"/>
        <end position="31"/>
    </location>
</feature>
<evidence type="ECO:0000256" key="4">
    <source>
        <dbReference type="ARBA" id="ARBA00022692"/>
    </source>
</evidence>
<dbReference type="Gene3D" id="1.10.3720.10">
    <property type="entry name" value="MetI-like"/>
    <property type="match status" value="1"/>
</dbReference>
<dbReference type="InterPro" id="IPR000515">
    <property type="entry name" value="MetI-like"/>
</dbReference>
<evidence type="ECO:0000256" key="1">
    <source>
        <dbReference type="ARBA" id="ARBA00004651"/>
    </source>
</evidence>
<keyword evidence="5 7" id="KW-1133">Transmembrane helix</keyword>
<evidence type="ECO:0000256" key="3">
    <source>
        <dbReference type="ARBA" id="ARBA00022475"/>
    </source>
</evidence>
<dbReference type="GO" id="GO:0055085">
    <property type="term" value="P:transmembrane transport"/>
    <property type="evidence" value="ECO:0007669"/>
    <property type="project" value="InterPro"/>
</dbReference>
<protein>
    <submittedName>
        <fullName evidence="9">Sugar ABC transporter permease</fullName>
    </submittedName>
</protein>
<dbReference type="GO" id="GO:0005886">
    <property type="term" value="C:plasma membrane"/>
    <property type="evidence" value="ECO:0007669"/>
    <property type="project" value="UniProtKB-SubCell"/>
</dbReference>
<feature type="transmembrane region" description="Helical" evidence="7">
    <location>
        <begin position="208"/>
        <end position="225"/>
    </location>
</feature>
<keyword evidence="6 7" id="KW-0472">Membrane</keyword>
<dbReference type="PANTHER" id="PTHR43005:SF1">
    <property type="entry name" value="SPERMIDINE_PUTRESCINE TRANSPORT SYSTEM PERMEASE PROTEIN"/>
    <property type="match status" value="1"/>
</dbReference>
<dbReference type="SUPFAM" id="SSF161098">
    <property type="entry name" value="MetI-like"/>
    <property type="match status" value="1"/>
</dbReference>
<dbReference type="AlphaFoldDB" id="A0A6A7Y6C7"/>
<dbReference type="InterPro" id="IPR035906">
    <property type="entry name" value="MetI-like_sf"/>
</dbReference>
<evidence type="ECO:0000256" key="7">
    <source>
        <dbReference type="RuleBase" id="RU363032"/>
    </source>
</evidence>
<dbReference type="PROSITE" id="PS50928">
    <property type="entry name" value="ABC_TM1"/>
    <property type="match status" value="1"/>
</dbReference>
<keyword evidence="3" id="KW-1003">Cell membrane</keyword>